<dbReference type="GO" id="GO:0006508">
    <property type="term" value="P:proteolysis"/>
    <property type="evidence" value="ECO:0007669"/>
    <property type="project" value="UniProtKB-KW"/>
</dbReference>
<evidence type="ECO:0000259" key="10">
    <source>
        <dbReference type="Pfam" id="PF22148"/>
    </source>
</evidence>
<dbReference type="PROSITE" id="PS00136">
    <property type="entry name" value="SUBTILASE_ASP"/>
    <property type="match status" value="1"/>
</dbReference>
<accession>A0A2B5WX77</accession>
<dbReference type="InterPro" id="IPR023827">
    <property type="entry name" value="Peptidase_S8_Asp-AS"/>
</dbReference>
<comment type="similarity">
    <text evidence="1 6 7">Belongs to the peptidase S8 family.</text>
</comment>
<feature type="domain" description="Fervidolysin-like N-terminal prodomain" evidence="10">
    <location>
        <begin position="45"/>
        <end position="117"/>
    </location>
</feature>
<dbReference type="SUPFAM" id="SSF52743">
    <property type="entry name" value="Subtilisin-like"/>
    <property type="match status" value="1"/>
</dbReference>
<dbReference type="InterPro" id="IPR015500">
    <property type="entry name" value="Peptidase_S8_subtilisin-rel"/>
</dbReference>
<dbReference type="SUPFAM" id="SSF89260">
    <property type="entry name" value="Collagen-binding domain"/>
    <property type="match status" value="1"/>
</dbReference>
<dbReference type="Gene3D" id="3.40.50.200">
    <property type="entry name" value="Peptidase S8/S53 domain"/>
    <property type="match status" value="1"/>
</dbReference>
<evidence type="ECO:0000313" key="12">
    <source>
        <dbReference type="Proteomes" id="UP000225997"/>
    </source>
</evidence>
<dbReference type="InterPro" id="IPR000209">
    <property type="entry name" value="Peptidase_S8/S53_dom"/>
</dbReference>
<dbReference type="InterPro" id="IPR007280">
    <property type="entry name" value="Peptidase_C_arc/bac"/>
</dbReference>
<protein>
    <submittedName>
        <fullName evidence="11">Peptidase S8</fullName>
    </submittedName>
</protein>
<name>A0A2B5WX77_9BACI</name>
<keyword evidence="2 6" id="KW-0645">Protease</keyword>
<gene>
    <name evidence="11" type="ORF">COF40_23280</name>
</gene>
<evidence type="ECO:0000256" key="4">
    <source>
        <dbReference type="ARBA" id="ARBA00022825"/>
    </source>
</evidence>
<dbReference type="Pfam" id="PF04151">
    <property type="entry name" value="PPC"/>
    <property type="match status" value="1"/>
</dbReference>
<feature type="domain" description="Peptidase S8/S53" evidence="8">
    <location>
        <begin position="168"/>
        <end position="423"/>
    </location>
</feature>
<dbReference type="InterPro" id="IPR034204">
    <property type="entry name" value="PfSUB1-like_cat_dom"/>
</dbReference>
<feature type="active site" description="Charge relay system" evidence="5 6">
    <location>
        <position position="233"/>
    </location>
</feature>
<dbReference type="PROSITE" id="PS51892">
    <property type="entry name" value="SUBTILASE"/>
    <property type="match status" value="1"/>
</dbReference>
<evidence type="ECO:0000256" key="6">
    <source>
        <dbReference type="PROSITE-ProRule" id="PRU01240"/>
    </source>
</evidence>
<evidence type="ECO:0000256" key="3">
    <source>
        <dbReference type="ARBA" id="ARBA00022801"/>
    </source>
</evidence>
<dbReference type="EMBL" id="NUSQ01000125">
    <property type="protein sequence ID" value="PHD65148.1"/>
    <property type="molecule type" value="Genomic_DNA"/>
</dbReference>
<evidence type="ECO:0000259" key="8">
    <source>
        <dbReference type="Pfam" id="PF00082"/>
    </source>
</evidence>
<reference evidence="11 12" key="1">
    <citation type="submission" date="2017-09" db="EMBL/GenBank/DDBJ databases">
        <title>Large-scale bioinformatics analysis of Bacillus genomes uncovers conserved roles of natural products in bacterial physiology.</title>
        <authorList>
            <consortium name="Agbiome Team Llc"/>
            <person name="Bleich R.M."/>
            <person name="Grubbs K.J."/>
            <person name="Santa Maria K.C."/>
            <person name="Allen S.E."/>
            <person name="Farag S."/>
            <person name="Shank E.A."/>
            <person name="Bowers A."/>
        </authorList>
    </citation>
    <scope>NUCLEOTIDE SEQUENCE [LARGE SCALE GENOMIC DNA]</scope>
    <source>
        <strain evidence="11 12">AFS044250</strain>
    </source>
</reference>
<dbReference type="PANTHER" id="PTHR43399:SF4">
    <property type="entry name" value="CELL WALL-ASSOCIATED PROTEASE"/>
    <property type="match status" value="1"/>
</dbReference>
<keyword evidence="3 6" id="KW-0378">Hydrolase</keyword>
<dbReference type="InterPro" id="IPR023828">
    <property type="entry name" value="Peptidase_S8_Ser-AS"/>
</dbReference>
<proteinExistence type="inferred from homology"/>
<dbReference type="AlphaFoldDB" id="A0A2B5WX77"/>
<dbReference type="PRINTS" id="PR00723">
    <property type="entry name" value="SUBTILISIN"/>
</dbReference>
<feature type="active site" description="Charge relay system" evidence="5 6">
    <location>
        <position position="176"/>
    </location>
</feature>
<dbReference type="Proteomes" id="UP000225997">
    <property type="component" value="Unassembled WGS sequence"/>
</dbReference>
<dbReference type="GO" id="GO:0004252">
    <property type="term" value="F:serine-type endopeptidase activity"/>
    <property type="evidence" value="ECO:0007669"/>
    <property type="project" value="UniProtKB-UniRule"/>
</dbReference>
<evidence type="ECO:0000256" key="1">
    <source>
        <dbReference type="ARBA" id="ARBA00011073"/>
    </source>
</evidence>
<dbReference type="InterPro" id="IPR051048">
    <property type="entry name" value="Peptidase_S8/S53_subtilisin"/>
</dbReference>
<dbReference type="InterPro" id="IPR054399">
    <property type="entry name" value="Fervidolysin-like_N_prodom"/>
</dbReference>
<keyword evidence="4 6" id="KW-0720">Serine protease</keyword>
<dbReference type="CDD" id="cd07473">
    <property type="entry name" value="Peptidases_S8_Subtilisin_like"/>
    <property type="match status" value="1"/>
</dbReference>
<feature type="domain" description="Peptidase C-terminal archaeal/bacterial" evidence="9">
    <location>
        <begin position="483"/>
        <end position="548"/>
    </location>
</feature>
<dbReference type="InterPro" id="IPR036852">
    <property type="entry name" value="Peptidase_S8/S53_dom_sf"/>
</dbReference>
<dbReference type="Gene3D" id="2.60.120.380">
    <property type="match status" value="1"/>
</dbReference>
<dbReference type="PROSITE" id="PS00138">
    <property type="entry name" value="SUBTILASE_SER"/>
    <property type="match status" value="1"/>
</dbReference>
<sequence length="562" mass="60617">MITIKKLIAITLSLGLSIFSFGSSLHVQAATKSSVKDSIMHSLEQNTNFTQNEVLVKFKKINNPENLKQLQNQFSFEVQNTFPLTQIQLIKFHTDINMKELIQTLNKSPNIEYAEPNYIVSPASSSNDSYYNSLWGLKNIGQNIQGSVGSPNIDINVEEAWTKTEGSSNITIGIIDTGIDINHPDLKNNIWKNPDEIPGDGIDNDNNGYIDDIYGWDFVNNNNSVYDGTGDSHGTHVAGTIAAAKNNTIGVVGVAPQVKVMSLKFLGTNGGTISNAIKAIEYAKNKGVKITNNSWGGGGFSQALYDAIQQSNSLFIAAAGNNGNNTDQTPMYPAAYNLSNILSVASITNKGSLSSFSNYAKTSVDVAAPGTDILSTLPNNSYGFYSGTSMATPHASGVAALIQSAYPSYSPTEIKNKIMNNTSPLSTLTNKVLTGGLINAGKTLQTYQPISYEAEPNNDIASANSLPFNTPLNGSLNQNDAQDIFKLDVPSKMDLSISVQNKNNIGLSWILVRASSPSVYVSYPSTSNNNILASTYTAETGTYYLIIYNYDSQPGQYEALIK</sequence>
<evidence type="ECO:0000256" key="7">
    <source>
        <dbReference type="RuleBase" id="RU003355"/>
    </source>
</evidence>
<evidence type="ECO:0000313" key="11">
    <source>
        <dbReference type="EMBL" id="PHD65148.1"/>
    </source>
</evidence>
<dbReference type="RefSeq" id="WP_100064410.1">
    <property type="nucleotide sequence ID" value="NZ_NUSQ01000125.1"/>
</dbReference>
<evidence type="ECO:0000256" key="5">
    <source>
        <dbReference type="PIRSR" id="PIRSR615500-1"/>
    </source>
</evidence>
<evidence type="ECO:0000259" key="9">
    <source>
        <dbReference type="Pfam" id="PF04151"/>
    </source>
</evidence>
<comment type="caution">
    <text evidence="11">The sequence shown here is derived from an EMBL/GenBank/DDBJ whole genome shotgun (WGS) entry which is preliminary data.</text>
</comment>
<dbReference type="Pfam" id="PF22148">
    <property type="entry name" value="Fervidolysin_NPro-like"/>
    <property type="match status" value="1"/>
</dbReference>
<feature type="active site" description="Charge relay system" evidence="5 6">
    <location>
        <position position="389"/>
    </location>
</feature>
<dbReference type="PANTHER" id="PTHR43399">
    <property type="entry name" value="SUBTILISIN-RELATED"/>
    <property type="match status" value="1"/>
</dbReference>
<organism evidence="11 12">
    <name type="scientific">Bacillus toyonensis</name>
    <dbReference type="NCBI Taxonomy" id="155322"/>
    <lineage>
        <taxon>Bacteria</taxon>
        <taxon>Bacillati</taxon>
        <taxon>Bacillota</taxon>
        <taxon>Bacilli</taxon>
        <taxon>Bacillales</taxon>
        <taxon>Bacillaceae</taxon>
        <taxon>Bacillus</taxon>
        <taxon>Bacillus cereus group</taxon>
    </lineage>
</organism>
<dbReference type="InterPro" id="IPR022398">
    <property type="entry name" value="Peptidase_S8_His-AS"/>
</dbReference>
<evidence type="ECO:0000256" key="2">
    <source>
        <dbReference type="ARBA" id="ARBA00022670"/>
    </source>
</evidence>
<dbReference type="PROSITE" id="PS00137">
    <property type="entry name" value="SUBTILASE_HIS"/>
    <property type="match status" value="1"/>
</dbReference>
<dbReference type="Pfam" id="PF00082">
    <property type="entry name" value="Peptidase_S8"/>
    <property type="match status" value="1"/>
</dbReference>